<comment type="caution">
    <text evidence="10">The sequence shown here is derived from an EMBL/GenBank/DDBJ whole genome shotgun (WGS) entry which is preliminary data.</text>
</comment>
<dbReference type="SUPFAM" id="SSF52540">
    <property type="entry name" value="P-loop containing nucleoside triphosphate hydrolases"/>
    <property type="match status" value="1"/>
</dbReference>
<reference evidence="10 11" key="1">
    <citation type="journal article" date="2015" name="Genome Announc.">
        <title>Expanding the biotechnology potential of lactobacilli through comparative genomics of 213 strains and associated genera.</title>
        <authorList>
            <person name="Sun Z."/>
            <person name="Harris H.M."/>
            <person name="McCann A."/>
            <person name="Guo C."/>
            <person name="Argimon S."/>
            <person name="Zhang W."/>
            <person name="Yang X."/>
            <person name="Jeffery I.B."/>
            <person name="Cooney J.C."/>
            <person name="Kagawa T.F."/>
            <person name="Liu W."/>
            <person name="Song Y."/>
            <person name="Salvetti E."/>
            <person name="Wrobel A."/>
            <person name="Rasinkangas P."/>
            <person name="Parkhill J."/>
            <person name="Rea M.C."/>
            <person name="O'Sullivan O."/>
            <person name="Ritari J."/>
            <person name="Douillard F.P."/>
            <person name="Paul Ross R."/>
            <person name="Yang R."/>
            <person name="Briner A.E."/>
            <person name="Felis G.E."/>
            <person name="de Vos W.M."/>
            <person name="Barrangou R."/>
            <person name="Klaenhammer T.R."/>
            <person name="Caufield P.W."/>
            <person name="Cui Y."/>
            <person name="Zhang H."/>
            <person name="O'Toole P.W."/>
        </authorList>
    </citation>
    <scope>NUCLEOTIDE SEQUENCE [LARGE SCALE GENOMIC DNA]</scope>
    <source>
        <strain evidence="10 11">DSM 20253</strain>
    </source>
</reference>
<sequence>MTLVLGLTGGIASGKSTVSRWLHQYHFPIIDADKIARQVVAPQTPGLQQIVALFSTGILTAAGTLNRQKLGQLVFADQHLLAQLTAITGPLIRQTILQQLIDYRRTAAALIVLDIPLLFESHYQQLADLTMLVDVSEPIQLQRLMARNQLSTQAAKQRIASQWPLSAKRQLADVIIDNNQTLAVTQQQVLKFLTQYQLV</sequence>
<dbReference type="Gene3D" id="3.40.50.300">
    <property type="entry name" value="P-loop containing nucleotide triphosphate hydrolases"/>
    <property type="match status" value="1"/>
</dbReference>
<comment type="similarity">
    <text evidence="1 8">Belongs to the CoaE family.</text>
</comment>
<keyword evidence="11" id="KW-1185">Reference proteome</keyword>
<evidence type="ECO:0000313" key="11">
    <source>
        <dbReference type="Proteomes" id="UP000051638"/>
    </source>
</evidence>
<keyword evidence="4 8" id="KW-0547">Nucleotide-binding</keyword>
<name>A0A0R2CQ27_9LACO</name>
<dbReference type="FunFam" id="3.40.50.300:FF:000991">
    <property type="entry name" value="Dephospho-CoA kinase"/>
    <property type="match status" value="1"/>
</dbReference>
<dbReference type="HAMAP" id="MF_00376">
    <property type="entry name" value="Dephospho_CoA_kinase"/>
    <property type="match status" value="1"/>
</dbReference>
<gene>
    <name evidence="8" type="primary">coaE</name>
    <name evidence="10" type="ORF">FC24_GL000686</name>
</gene>
<evidence type="ECO:0000313" key="10">
    <source>
        <dbReference type="EMBL" id="KRM92994.1"/>
    </source>
</evidence>
<dbReference type="EMBL" id="AYYI01000103">
    <property type="protein sequence ID" value="KRM92994.1"/>
    <property type="molecule type" value="Genomic_DNA"/>
</dbReference>
<dbReference type="PANTHER" id="PTHR10695">
    <property type="entry name" value="DEPHOSPHO-COA KINASE-RELATED"/>
    <property type="match status" value="1"/>
</dbReference>
<dbReference type="GO" id="GO:0005737">
    <property type="term" value="C:cytoplasm"/>
    <property type="evidence" value="ECO:0007669"/>
    <property type="project" value="UniProtKB-SubCell"/>
</dbReference>
<evidence type="ECO:0000256" key="7">
    <source>
        <dbReference type="ARBA" id="ARBA00022993"/>
    </source>
</evidence>
<keyword evidence="7 8" id="KW-0173">Coenzyme A biosynthesis</keyword>
<keyword evidence="2 8" id="KW-0963">Cytoplasm</keyword>
<evidence type="ECO:0000256" key="4">
    <source>
        <dbReference type="ARBA" id="ARBA00022741"/>
    </source>
</evidence>
<dbReference type="PROSITE" id="PS51219">
    <property type="entry name" value="DPCK"/>
    <property type="match status" value="1"/>
</dbReference>
<dbReference type="GO" id="GO:0004140">
    <property type="term" value="F:dephospho-CoA kinase activity"/>
    <property type="evidence" value="ECO:0007669"/>
    <property type="project" value="UniProtKB-UniRule"/>
</dbReference>
<evidence type="ECO:0000256" key="6">
    <source>
        <dbReference type="ARBA" id="ARBA00022840"/>
    </source>
</evidence>
<keyword evidence="5 8" id="KW-0418">Kinase</keyword>
<dbReference type="InterPro" id="IPR001977">
    <property type="entry name" value="Depp_CoAkinase"/>
</dbReference>
<comment type="function">
    <text evidence="8">Catalyzes the phosphorylation of the 3'-hydroxyl group of dephosphocoenzyme A to form coenzyme A.</text>
</comment>
<dbReference type="OrthoDB" id="9812943at2"/>
<comment type="subcellular location">
    <subcellularLocation>
        <location evidence="8">Cytoplasm</location>
    </subcellularLocation>
</comment>
<accession>A0A0R2CQ27</accession>
<keyword evidence="3 8" id="KW-0808">Transferase</keyword>
<dbReference type="Pfam" id="PF01121">
    <property type="entry name" value="CoaE"/>
    <property type="match status" value="1"/>
</dbReference>
<dbReference type="UniPathway" id="UPA00241">
    <property type="reaction ID" value="UER00356"/>
</dbReference>
<dbReference type="AlphaFoldDB" id="A0A0R2CQ27"/>
<dbReference type="InterPro" id="IPR027417">
    <property type="entry name" value="P-loop_NTPase"/>
</dbReference>
<dbReference type="PATRIC" id="fig|1423796.3.peg.704"/>
<dbReference type="Proteomes" id="UP000051638">
    <property type="component" value="Unassembled WGS sequence"/>
</dbReference>
<evidence type="ECO:0000256" key="3">
    <source>
        <dbReference type="ARBA" id="ARBA00022679"/>
    </source>
</evidence>
<keyword evidence="6 8" id="KW-0067">ATP-binding</keyword>
<organism evidence="10 11">
    <name type="scientific">Loigolactobacillus rennini DSM 20253</name>
    <dbReference type="NCBI Taxonomy" id="1423796"/>
    <lineage>
        <taxon>Bacteria</taxon>
        <taxon>Bacillati</taxon>
        <taxon>Bacillota</taxon>
        <taxon>Bacilli</taxon>
        <taxon>Lactobacillales</taxon>
        <taxon>Lactobacillaceae</taxon>
        <taxon>Loigolactobacillus</taxon>
    </lineage>
</organism>
<evidence type="ECO:0000256" key="9">
    <source>
        <dbReference type="NCBIfam" id="TIGR00152"/>
    </source>
</evidence>
<protein>
    <recommendedName>
        <fullName evidence="8 9">Dephospho-CoA kinase</fullName>
        <ecNumber evidence="8 9">2.7.1.24</ecNumber>
    </recommendedName>
    <alternativeName>
        <fullName evidence="8">Dephosphocoenzyme A kinase</fullName>
    </alternativeName>
</protein>
<dbReference type="GO" id="GO:0005524">
    <property type="term" value="F:ATP binding"/>
    <property type="evidence" value="ECO:0007669"/>
    <property type="project" value="UniProtKB-UniRule"/>
</dbReference>
<dbReference type="RefSeq" id="WP_057874802.1">
    <property type="nucleotide sequence ID" value="NZ_AYYI01000103.1"/>
</dbReference>
<dbReference type="STRING" id="1423796.FC24_GL000686"/>
<evidence type="ECO:0000256" key="8">
    <source>
        <dbReference type="HAMAP-Rule" id="MF_00376"/>
    </source>
</evidence>
<dbReference type="GO" id="GO:0015937">
    <property type="term" value="P:coenzyme A biosynthetic process"/>
    <property type="evidence" value="ECO:0007669"/>
    <property type="project" value="UniProtKB-UniRule"/>
</dbReference>
<dbReference type="CDD" id="cd02022">
    <property type="entry name" value="DPCK"/>
    <property type="match status" value="1"/>
</dbReference>
<comment type="catalytic activity">
    <reaction evidence="8">
        <text>3'-dephospho-CoA + ATP = ADP + CoA + H(+)</text>
        <dbReference type="Rhea" id="RHEA:18245"/>
        <dbReference type="ChEBI" id="CHEBI:15378"/>
        <dbReference type="ChEBI" id="CHEBI:30616"/>
        <dbReference type="ChEBI" id="CHEBI:57287"/>
        <dbReference type="ChEBI" id="CHEBI:57328"/>
        <dbReference type="ChEBI" id="CHEBI:456216"/>
        <dbReference type="EC" id="2.7.1.24"/>
    </reaction>
</comment>
<evidence type="ECO:0000256" key="5">
    <source>
        <dbReference type="ARBA" id="ARBA00022777"/>
    </source>
</evidence>
<dbReference type="NCBIfam" id="TIGR00152">
    <property type="entry name" value="dephospho-CoA kinase"/>
    <property type="match status" value="1"/>
</dbReference>
<proteinExistence type="inferred from homology"/>
<dbReference type="PANTHER" id="PTHR10695:SF46">
    <property type="entry name" value="BIFUNCTIONAL COENZYME A SYNTHASE-RELATED"/>
    <property type="match status" value="1"/>
</dbReference>
<dbReference type="EC" id="2.7.1.24" evidence="8 9"/>
<feature type="binding site" evidence="8">
    <location>
        <begin position="12"/>
        <end position="17"/>
    </location>
    <ligand>
        <name>ATP</name>
        <dbReference type="ChEBI" id="CHEBI:30616"/>
    </ligand>
</feature>
<evidence type="ECO:0000256" key="1">
    <source>
        <dbReference type="ARBA" id="ARBA00009018"/>
    </source>
</evidence>
<evidence type="ECO:0000256" key="2">
    <source>
        <dbReference type="ARBA" id="ARBA00022490"/>
    </source>
</evidence>
<comment type="pathway">
    <text evidence="8">Cofactor biosynthesis; coenzyme A biosynthesis; CoA from (R)-pantothenate: step 5/5.</text>
</comment>